<sequence length="95" mass="10339">MSGAAHRLAIVSFFLVDNQPGQGPDLHEYPYTETWVVLDGEVTVTADGVDHHATVGDILVVGPETPHRFRAGGDGTLRMMCIHATPRILQEFIDA</sequence>
<dbReference type="InterPro" id="IPR013096">
    <property type="entry name" value="Cupin_2"/>
</dbReference>
<dbReference type="PANTHER" id="PTHR35848">
    <property type="entry name" value="OXALATE-BINDING PROTEIN"/>
    <property type="match status" value="1"/>
</dbReference>
<organism evidence="3 4">
    <name type="scientific">Agromyces ramosus</name>
    <dbReference type="NCBI Taxonomy" id="33879"/>
    <lineage>
        <taxon>Bacteria</taxon>
        <taxon>Bacillati</taxon>
        <taxon>Actinomycetota</taxon>
        <taxon>Actinomycetes</taxon>
        <taxon>Micrococcales</taxon>
        <taxon>Microbacteriaceae</taxon>
        <taxon>Agromyces</taxon>
    </lineage>
</organism>
<dbReference type="Pfam" id="PF07883">
    <property type="entry name" value="Cupin_2"/>
    <property type="match status" value="1"/>
</dbReference>
<dbReference type="InterPro" id="IPR051610">
    <property type="entry name" value="GPI/OXD"/>
</dbReference>
<evidence type="ECO:0000313" key="4">
    <source>
        <dbReference type="Proteomes" id="UP001239083"/>
    </source>
</evidence>
<dbReference type="SUPFAM" id="SSF51182">
    <property type="entry name" value="RmlC-like cupins"/>
    <property type="match status" value="1"/>
</dbReference>
<feature type="domain" description="Cupin type-2" evidence="2">
    <location>
        <begin position="15"/>
        <end position="82"/>
    </location>
</feature>
<proteinExistence type="predicted"/>
<accession>A0ABU0RDH5</accession>
<keyword evidence="1" id="KW-0479">Metal-binding</keyword>
<name>A0ABU0RDH5_9MICO</name>
<evidence type="ECO:0000256" key="1">
    <source>
        <dbReference type="ARBA" id="ARBA00022723"/>
    </source>
</evidence>
<gene>
    <name evidence="3" type="ORF">QFZ26_002659</name>
</gene>
<keyword evidence="4" id="KW-1185">Reference proteome</keyword>
<comment type="caution">
    <text evidence="3">The sequence shown here is derived from an EMBL/GenBank/DDBJ whole genome shotgun (WGS) entry which is preliminary data.</text>
</comment>
<dbReference type="InterPro" id="IPR011051">
    <property type="entry name" value="RmlC_Cupin_sf"/>
</dbReference>
<evidence type="ECO:0000313" key="3">
    <source>
        <dbReference type="EMBL" id="MDQ0895104.1"/>
    </source>
</evidence>
<dbReference type="Gene3D" id="2.60.120.10">
    <property type="entry name" value="Jelly Rolls"/>
    <property type="match status" value="1"/>
</dbReference>
<reference evidence="3 4" key="1">
    <citation type="submission" date="2023-07" db="EMBL/GenBank/DDBJ databases">
        <title>Comparative genomics of wheat-associated soil bacteria to identify genetic determinants of phenazine resistance.</title>
        <authorList>
            <person name="Mouncey N."/>
        </authorList>
    </citation>
    <scope>NUCLEOTIDE SEQUENCE [LARGE SCALE GENOMIC DNA]</scope>
    <source>
        <strain evidence="3 4">V3I3</strain>
    </source>
</reference>
<dbReference type="EMBL" id="JAUSYY010000001">
    <property type="protein sequence ID" value="MDQ0895104.1"/>
    <property type="molecule type" value="Genomic_DNA"/>
</dbReference>
<protein>
    <submittedName>
        <fullName evidence="3">Mannose-6-phosphate isomerase-like protein (Cupin superfamily)</fullName>
    </submittedName>
</protein>
<dbReference type="InterPro" id="IPR014710">
    <property type="entry name" value="RmlC-like_jellyroll"/>
</dbReference>
<dbReference type="Proteomes" id="UP001239083">
    <property type="component" value="Unassembled WGS sequence"/>
</dbReference>
<evidence type="ECO:0000259" key="2">
    <source>
        <dbReference type="Pfam" id="PF07883"/>
    </source>
</evidence>